<sequence length="88" mass="9945">GYTVDRSMVPKAPVNMYKPKRKPKRKADSQEDQVKPDLLARKKVKVEQSMAEQRSKKKHKDVANKGAEASSKKTIIIEEDSSSDETES</sequence>
<protein>
    <submittedName>
        <fullName evidence="2">Uncharacterized protein</fullName>
    </submittedName>
</protein>
<dbReference type="EMBL" id="ASHM01190081">
    <property type="protein sequence ID" value="PNX66188.1"/>
    <property type="molecule type" value="Genomic_DNA"/>
</dbReference>
<comment type="caution">
    <text evidence="2">The sequence shown here is derived from an EMBL/GenBank/DDBJ whole genome shotgun (WGS) entry which is preliminary data.</text>
</comment>
<proteinExistence type="predicted"/>
<feature type="non-terminal residue" evidence="2">
    <location>
        <position position="88"/>
    </location>
</feature>
<evidence type="ECO:0000256" key="1">
    <source>
        <dbReference type="SAM" id="MobiDB-lite"/>
    </source>
</evidence>
<name>A0A2K3KIS4_TRIPR</name>
<feature type="compositionally biased region" description="Basic and acidic residues" evidence="1">
    <location>
        <begin position="26"/>
        <end position="40"/>
    </location>
</feature>
<reference evidence="2 3" key="1">
    <citation type="journal article" date="2014" name="Am. J. Bot.">
        <title>Genome assembly and annotation for red clover (Trifolium pratense; Fabaceae).</title>
        <authorList>
            <person name="Istvanek J."/>
            <person name="Jaros M."/>
            <person name="Krenek A."/>
            <person name="Repkova J."/>
        </authorList>
    </citation>
    <scope>NUCLEOTIDE SEQUENCE [LARGE SCALE GENOMIC DNA]</scope>
    <source>
        <strain evidence="3">cv. Tatra</strain>
        <tissue evidence="2">Young leaves</tissue>
    </source>
</reference>
<evidence type="ECO:0000313" key="2">
    <source>
        <dbReference type="EMBL" id="PNX66188.1"/>
    </source>
</evidence>
<reference evidence="2 3" key="2">
    <citation type="journal article" date="2017" name="Front. Plant Sci.">
        <title>Gene Classification and Mining of Molecular Markers Useful in Red Clover (Trifolium pratense) Breeding.</title>
        <authorList>
            <person name="Istvanek J."/>
            <person name="Dluhosova J."/>
            <person name="Dluhos P."/>
            <person name="Patkova L."/>
            <person name="Nedelnik J."/>
            <person name="Repkova J."/>
        </authorList>
    </citation>
    <scope>NUCLEOTIDE SEQUENCE [LARGE SCALE GENOMIC DNA]</scope>
    <source>
        <strain evidence="3">cv. Tatra</strain>
        <tissue evidence="2">Young leaves</tissue>
    </source>
</reference>
<accession>A0A2K3KIS4</accession>
<gene>
    <name evidence="2" type="ORF">L195_g062939</name>
</gene>
<organism evidence="2 3">
    <name type="scientific">Trifolium pratense</name>
    <name type="common">Red clover</name>
    <dbReference type="NCBI Taxonomy" id="57577"/>
    <lineage>
        <taxon>Eukaryota</taxon>
        <taxon>Viridiplantae</taxon>
        <taxon>Streptophyta</taxon>
        <taxon>Embryophyta</taxon>
        <taxon>Tracheophyta</taxon>
        <taxon>Spermatophyta</taxon>
        <taxon>Magnoliopsida</taxon>
        <taxon>eudicotyledons</taxon>
        <taxon>Gunneridae</taxon>
        <taxon>Pentapetalae</taxon>
        <taxon>rosids</taxon>
        <taxon>fabids</taxon>
        <taxon>Fabales</taxon>
        <taxon>Fabaceae</taxon>
        <taxon>Papilionoideae</taxon>
        <taxon>50 kb inversion clade</taxon>
        <taxon>NPAAA clade</taxon>
        <taxon>Hologalegina</taxon>
        <taxon>IRL clade</taxon>
        <taxon>Trifolieae</taxon>
        <taxon>Trifolium</taxon>
    </lineage>
</organism>
<feature type="region of interest" description="Disordered" evidence="1">
    <location>
        <begin position="1"/>
        <end position="88"/>
    </location>
</feature>
<feature type="compositionally biased region" description="Acidic residues" evidence="1">
    <location>
        <begin position="77"/>
        <end position="88"/>
    </location>
</feature>
<feature type="non-terminal residue" evidence="2">
    <location>
        <position position="1"/>
    </location>
</feature>
<evidence type="ECO:0000313" key="3">
    <source>
        <dbReference type="Proteomes" id="UP000236291"/>
    </source>
</evidence>
<dbReference type="AlphaFoldDB" id="A0A2K3KIS4"/>
<dbReference type="Proteomes" id="UP000236291">
    <property type="component" value="Unassembled WGS sequence"/>
</dbReference>